<evidence type="ECO:0000313" key="2">
    <source>
        <dbReference type="Proteomes" id="UP000050554"/>
    </source>
</evidence>
<sequence length="112" mass="12639">PARAGMLQVPEDEKAPMLEGIYRARLKQQPPAEWANLGKEERTNQMRAAMLKFWSGNEVLLRELGQNRASSIKDYLVDKGKLEDERVYFVDARLGQAQADGSVISPLHLDSE</sequence>
<dbReference type="InterPro" id="IPR008023">
    <property type="entry name" value="DUF748"/>
</dbReference>
<comment type="caution">
    <text evidence="1">The sequence shown here is derived from an EMBL/GenBank/DDBJ whole genome shotgun (WGS) entry which is preliminary data.</text>
</comment>
<protein>
    <submittedName>
        <fullName evidence="1">Uncharacterized protein</fullName>
    </submittedName>
</protein>
<organism evidence="1 2">
    <name type="scientific">Pseudomonas syringae pv. ribicola</name>
    <dbReference type="NCBI Taxonomy" id="55398"/>
    <lineage>
        <taxon>Bacteria</taxon>
        <taxon>Pseudomonadati</taxon>
        <taxon>Pseudomonadota</taxon>
        <taxon>Gammaproteobacteria</taxon>
        <taxon>Pseudomonadales</taxon>
        <taxon>Pseudomonadaceae</taxon>
        <taxon>Pseudomonas</taxon>
    </lineage>
</organism>
<proteinExistence type="predicted"/>
<name>A0A0P9YXD9_PSESI</name>
<reference evidence="1 2" key="1">
    <citation type="submission" date="2015-09" db="EMBL/GenBank/DDBJ databases">
        <title>Genome announcement of multiple Pseudomonas syringae strains.</title>
        <authorList>
            <person name="Thakur S."/>
            <person name="Wang P.W."/>
            <person name="Gong Y."/>
            <person name="Weir B.S."/>
            <person name="Guttman D.S."/>
        </authorList>
    </citation>
    <scope>NUCLEOTIDE SEQUENCE [LARGE SCALE GENOMIC DNA]</scope>
    <source>
        <strain evidence="1 2">ICMP3882</strain>
    </source>
</reference>
<dbReference type="AlphaFoldDB" id="A0A0P9YXD9"/>
<dbReference type="EMBL" id="LJRF01000180">
    <property type="protein sequence ID" value="KPY43941.1"/>
    <property type="molecule type" value="Genomic_DNA"/>
</dbReference>
<dbReference type="PATRIC" id="fig|55398.3.peg.5319"/>
<feature type="non-terminal residue" evidence="1">
    <location>
        <position position="1"/>
    </location>
</feature>
<evidence type="ECO:0000313" key="1">
    <source>
        <dbReference type="EMBL" id="KPY43941.1"/>
    </source>
</evidence>
<accession>A0A0P9YXD9</accession>
<dbReference type="Proteomes" id="UP000050554">
    <property type="component" value="Unassembled WGS sequence"/>
</dbReference>
<dbReference type="Pfam" id="PF05359">
    <property type="entry name" value="DUF748"/>
    <property type="match status" value="1"/>
</dbReference>
<gene>
    <name evidence="1" type="ORF">ALO47_04272</name>
</gene>